<evidence type="ECO:0000313" key="3">
    <source>
        <dbReference type="Proteomes" id="UP001163687"/>
    </source>
</evidence>
<dbReference type="RefSeq" id="WP_264843793.1">
    <property type="nucleotide sequence ID" value="NZ_AP025628.1"/>
</dbReference>
<dbReference type="InterPro" id="IPR005908">
    <property type="entry name" value="G1P_thy_trans_l"/>
</dbReference>
<organism evidence="2 3">
    <name type="scientific">Caldinitratiruptor microaerophilus</name>
    <dbReference type="NCBI Taxonomy" id="671077"/>
    <lineage>
        <taxon>Bacteria</taxon>
        <taxon>Bacillati</taxon>
        <taxon>Bacillota</taxon>
        <taxon>Clostridia</taxon>
        <taxon>Eubacteriales</taxon>
        <taxon>Symbiobacteriaceae</taxon>
        <taxon>Caldinitratiruptor</taxon>
    </lineage>
</organism>
<dbReference type="NCBIfam" id="TIGR01208">
    <property type="entry name" value="rmlA_long"/>
    <property type="match status" value="1"/>
</dbReference>
<dbReference type="EMBL" id="AP025628">
    <property type="protein sequence ID" value="BDG59686.1"/>
    <property type="molecule type" value="Genomic_DNA"/>
</dbReference>
<dbReference type="Pfam" id="PF00483">
    <property type="entry name" value="NTP_transferase"/>
    <property type="match status" value="1"/>
</dbReference>
<proteinExistence type="predicted"/>
<accession>A0AA35G5L9</accession>
<dbReference type="KEGG" id="cmic:caldi_07760"/>
<dbReference type="PANTHER" id="PTHR42883:SF2">
    <property type="entry name" value="THYMIDYLYLTRANSFERASE"/>
    <property type="match status" value="1"/>
</dbReference>
<reference evidence="2" key="1">
    <citation type="submission" date="2022-03" db="EMBL/GenBank/DDBJ databases">
        <title>Complete genome sequence of Caldinitratiruptor microaerophilus.</title>
        <authorList>
            <person name="Mukaiyama R."/>
            <person name="Nishiyama T."/>
            <person name="Ueda K."/>
        </authorList>
    </citation>
    <scope>NUCLEOTIDE SEQUENCE</scope>
    <source>
        <strain evidence="2">JCM 16183</strain>
    </source>
</reference>
<evidence type="ECO:0000313" key="2">
    <source>
        <dbReference type="EMBL" id="BDG59686.1"/>
    </source>
</evidence>
<name>A0AA35G5L9_9FIRM</name>
<sequence length="353" mass="37485">MKALLLSGGTGSRLRPLTYTCPKQLIPVANKPVLYRALEAIGAGGIADVAVVVGEAAPAVMASVGDGSRWGLRVTYLRQDAPRGLAHAVAIAEEFLAADPFVLFLGDTLLKDGIGAAVTRFQATRPDALVVVGRAEDPGRFGVVEVKGGRVHRLEEKPRTPRSDLVLVGVYVFGPRVFDAVRAIRPSARGELEITDAIQQMADWGCTVDAHQVAGWWKDIGTPEDLLDANRLLLEDVETELRGLAEESWIAGPVRLGAGTVVRRSTVRGPAVIGEGCHIEDAHVGPFTSVGDRCTLRRVQIENSIVLEGCVLDRVAFPVVSSVLGRETVIGCGGTPSRGLGLVVGDRSRICPV</sequence>
<dbReference type="PANTHER" id="PTHR42883">
    <property type="entry name" value="GLUCOSE-1-PHOSPHATE THYMIDYLTRANSFERASE"/>
    <property type="match status" value="1"/>
</dbReference>
<feature type="domain" description="Nucleotidyl transferase" evidence="1">
    <location>
        <begin position="2"/>
        <end position="234"/>
    </location>
</feature>
<dbReference type="CDD" id="cd04189">
    <property type="entry name" value="G1P_TT_long"/>
    <property type="match status" value="1"/>
</dbReference>
<dbReference type="Proteomes" id="UP001163687">
    <property type="component" value="Chromosome"/>
</dbReference>
<dbReference type="SUPFAM" id="SSF53448">
    <property type="entry name" value="Nucleotide-diphospho-sugar transferases"/>
    <property type="match status" value="1"/>
</dbReference>
<dbReference type="Gene3D" id="3.90.550.10">
    <property type="entry name" value="Spore Coat Polysaccharide Biosynthesis Protein SpsA, Chain A"/>
    <property type="match status" value="1"/>
</dbReference>
<evidence type="ECO:0000259" key="1">
    <source>
        <dbReference type="Pfam" id="PF00483"/>
    </source>
</evidence>
<protein>
    <submittedName>
        <fullName evidence="2">Glucose-1-phosphate thymidylyltransferase</fullName>
    </submittedName>
</protein>
<dbReference type="Gene3D" id="2.160.10.10">
    <property type="entry name" value="Hexapeptide repeat proteins"/>
    <property type="match status" value="1"/>
</dbReference>
<gene>
    <name evidence="2" type="ORF">caldi_07760</name>
</gene>
<keyword evidence="3" id="KW-1185">Reference proteome</keyword>
<dbReference type="AlphaFoldDB" id="A0AA35G5L9"/>
<dbReference type="InterPro" id="IPR029044">
    <property type="entry name" value="Nucleotide-diphossugar_trans"/>
</dbReference>
<dbReference type="InterPro" id="IPR005835">
    <property type="entry name" value="NTP_transferase_dom"/>
</dbReference>